<organism evidence="3 4">
    <name type="scientific">Thermoflavimicrobium daqui</name>
    <dbReference type="NCBI Taxonomy" id="2137476"/>
    <lineage>
        <taxon>Bacteria</taxon>
        <taxon>Bacillati</taxon>
        <taxon>Bacillota</taxon>
        <taxon>Bacilli</taxon>
        <taxon>Bacillales</taxon>
        <taxon>Thermoactinomycetaceae</taxon>
        <taxon>Thermoflavimicrobium</taxon>
    </lineage>
</organism>
<evidence type="ECO:0000256" key="1">
    <source>
        <dbReference type="ARBA" id="ARBA00006484"/>
    </source>
</evidence>
<dbReference type="InterPro" id="IPR002347">
    <property type="entry name" value="SDR_fam"/>
</dbReference>
<dbReference type="InterPro" id="IPR051122">
    <property type="entry name" value="SDR_DHRS6-like"/>
</dbReference>
<dbReference type="OrthoDB" id="9806974at2"/>
<comment type="similarity">
    <text evidence="1">Belongs to the short-chain dehydrogenases/reductases (SDR) family.</text>
</comment>
<dbReference type="InterPro" id="IPR036291">
    <property type="entry name" value="NAD(P)-bd_dom_sf"/>
</dbReference>
<reference evidence="3 4" key="2">
    <citation type="submission" date="2018-06" db="EMBL/GenBank/DDBJ databases">
        <authorList>
            <person name="Zhirakovskaya E."/>
        </authorList>
    </citation>
    <scope>NUCLEOTIDE SEQUENCE [LARGE SCALE GENOMIC DNA]</scope>
    <source>
        <strain evidence="3 4">FBKL4.011</strain>
    </source>
</reference>
<name>A0A364K4T3_9BACL</name>
<evidence type="ECO:0000256" key="2">
    <source>
        <dbReference type="ARBA" id="ARBA00023002"/>
    </source>
</evidence>
<dbReference type="Pfam" id="PF13561">
    <property type="entry name" value="adh_short_C2"/>
    <property type="match status" value="1"/>
</dbReference>
<dbReference type="PANTHER" id="PTHR43477">
    <property type="entry name" value="DIHYDROANTICAPSIN 7-DEHYDROGENASE"/>
    <property type="match status" value="1"/>
</dbReference>
<dbReference type="NCBIfam" id="NF005449">
    <property type="entry name" value="PRK07041.1"/>
    <property type="match status" value="1"/>
</dbReference>
<dbReference type="PANTHER" id="PTHR43477:SF1">
    <property type="entry name" value="DIHYDROANTICAPSIN 7-DEHYDROGENASE"/>
    <property type="match status" value="1"/>
</dbReference>
<dbReference type="SUPFAM" id="SSF51735">
    <property type="entry name" value="NAD(P)-binding Rossmann-fold domains"/>
    <property type="match status" value="1"/>
</dbReference>
<reference evidence="3 4" key="1">
    <citation type="submission" date="2018-06" db="EMBL/GenBank/DDBJ databases">
        <title>Thermoflavimicrobium daqus sp. nov., a thermophilic microbe isolated from Moutai-flavour Daqu.</title>
        <authorList>
            <person name="Wang X."/>
            <person name="Zhou H."/>
        </authorList>
    </citation>
    <scope>NUCLEOTIDE SEQUENCE [LARGE SCALE GENOMIC DNA]</scope>
    <source>
        <strain evidence="3 4">FBKL4.011</strain>
    </source>
</reference>
<dbReference type="AlphaFoldDB" id="A0A364K4T3"/>
<dbReference type="Proteomes" id="UP000251213">
    <property type="component" value="Unassembled WGS sequence"/>
</dbReference>
<protein>
    <submittedName>
        <fullName evidence="3">Short chain dehydrogenase</fullName>
    </submittedName>
</protein>
<dbReference type="Gene3D" id="3.40.50.720">
    <property type="entry name" value="NAD(P)-binding Rossmann-like Domain"/>
    <property type="match status" value="1"/>
</dbReference>
<dbReference type="GO" id="GO:0016491">
    <property type="term" value="F:oxidoreductase activity"/>
    <property type="evidence" value="ECO:0007669"/>
    <property type="project" value="UniProtKB-KW"/>
</dbReference>
<gene>
    <name evidence="3" type="ORF">DL897_11340</name>
</gene>
<accession>A0A364K4T3</accession>
<keyword evidence="2" id="KW-0560">Oxidoreductase</keyword>
<comment type="caution">
    <text evidence="3">The sequence shown here is derived from an EMBL/GenBank/DDBJ whole genome shotgun (WGS) entry which is preliminary data.</text>
</comment>
<sequence length="238" mass="25642">MDLQGKRVVVLGGSSGMGLATAQAVVHQGGHVVIASRSEEKLKKAQEQIRKNVEIITLDVTNEHDMENFFQKIGKFDHLVSTAAGGPTGNFLDLPIQDAKKTFAAKYWGQYFAAKYGAPFIKDGGSITFCTGVLARKPAKGFSILSTINGGIEALARALAVELSPIRVNVVSPGIVDTPLYDKMSSEEREDYFVSIANQVPVKRVGKPEDVAEAFLYLMTNSFTTGTTLHVDGGYSLV</sequence>
<proteinExistence type="inferred from homology"/>
<dbReference type="EMBL" id="QJKK01000005">
    <property type="protein sequence ID" value="RAL24301.1"/>
    <property type="molecule type" value="Genomic_DNA"/>
</dbReference>
<evidence type="ECO:0000313" key="3">
    <source>
        <dbReference type="EMBL" id="RAL24301.1"/>
    </source>
</evidence>
<dbReference type="PRINTS" id="PR00081">
    <property type="entry name" value="GDHRDH"/>
</dbReference>
<evidence type="ECO:0000313" key="4">
    <source>
        <dbReference type="Proteomes" id="UP000251213"/>
    </source>
</evidence>
<dbReference type="CDD" id="cd11731">
    <property type="entry name" value="Lin1944_like_SDR_c"/>
    <property type="match status" value="1"/>
</dbReference>
<keyword evidence="4" id="KW-1185">Reference proteome</keyword>